<proteinExistence type="predicted"/>
<evidence type="ECO:0000313" key="1">
    <source>
        <dbReference type="EMBL" id="CAG8707283.1"/>
    </source>
</evidence>
<comment type="caution">
    <text evidence="1">The sequence shown here is derived from an EMBL/GenBank/DDBJ whole genome shotgun (WGS) entry which is preliminary data.</text>
</comment>
<keyword evidence="2" id="KW-1185">Reference proteome</keyword>
<dbReference type="AlphaFoldDB" id="A0A9N9HUL7"/>
<gene>
    <name evidence="1" type="ORF">FCALED_LOCUS13758</name>
</gene>
<organism evidence="1 2">
    <name type="scientific">Funneliformis caledonium</name>
    <dbReference type="NCBI Taxonomy" id="1117310"/>
    <lineage>
        <taxon>Eukaryota</taxon>
        <taxon>Fungi</taxon>
        <taxon>Fungi incertae sedis</taxon>
        <taxon>Mucoromycota</taxon>
        <taxon>Glomeromycotina</taxon>
        <taxon>Glomeromycetes</taxon>
        <taxon>Glomerales</taxon>
        <taxon>Glomeraceae</taxon>
        <taxon>Funneliformis</taxon>
    </lineage>
</organism>
<evidence type="ECO:0000313" key="2">
    <source>
        <dbReference type="Proteomes" id="UP000789570"/>
    </source>
</evidence>
<dbReference type="Proteomes" id="UP000789570">
    <property type="component" value="Unassembled WGS sequence"/>
</dbReference>
<sequence length="242" mass="28251">MFCDAAPFIEPTNNNNNEEEYVFRDVLGSKFEGYNGVFSPINTLIKIKLRTKFHSMEIVIHFIKQYALQNNFTVFKHKTEKFLDSTCRKRVFKCDLEGRYVEKHSRPILATVTLFNNEHNHEISIETVKFSTTYKNFSEEIMEQIEFYVVYDRCDAGTIRNLLQPKYPDCPLELQANNLAWFIKPLIDDTNNHVKVSDDGSFEPFFDKVEDSAKSLIEADEDQELDLKSLISMVSFNDILEV</sequence>
<protein>
    <submittedName>
        <fullName evidence="1">9733_t:CDS:1</fullName>
    </submittedName>
</protein>
<accession>A0A9N9HUL7</accession>
<dbReference type="OrthoDB" id="2363731at2759"/>
<dbReference type="EMBL" id="CAJVPQ010008490">
    <property type="protein sequence ID" value="CAG8707283.1"/>
    <property type="molecule type" value="Genomic_DNA"/>
</dbReference>
<reference evidence="1" key="1">
    <citation type="submission" date="2021-06" db="EMBL/GenBank/DDBJ databases">
        <authorList>
            <person name="Kallberg Y."/>
            <person name="Tangrot J."/>
            <person name="Rosling A."/>
        </authorList>
    </citation>
    <scope>NUCLEOTIDE SEQUENCE</scope>
    <source>
        <strain evidence="1">UK204</strain>
    </source>
</reference>
<name>A0A9N9HUL7_9GLOM</name>